<reference evidence="2" key="1">
    <citation type="submission" date="2020-06" db="EMBL/GenBank/DDBJ databases">
        <title>Draft genome sequences of strains closely related to Aspergillus parafelis and Aspergillus hiratsukae.</title>
        <authorList>
            <person name="Dos Santos R.A.C."/>
            <person name="Rivero-Menendez O."/>
            <person name="Steenwyk J.L."/>
            <person name="Mead M.E."/>
            <person name="Goldman G.H."/>
            <person name="Alastruey-Izquierdo A."/>
            <person name="Rokas A."/>
        </authorList>
    </citation>
    <scope>NUCLEOTIDE SEQUENCE</scope>
    <source>
        <strain evidence="2">CNM-CM5623</strain>
    </source>
</reference>
<protein>
    <submittedName>
        <fullName evidence="2">Uncharacterized protein</fullName>
    </submittedName>
</protein>
<feature type="region of interest" description="Disordered" evidence="1">
    <location>
        <begin position="68"/>
        <end position="89"/>
    </location>
</feature>
<organism evidence="2 3">
    <name type="scientific">Aspergillus felis</name>
    <dbReference type="NCBI Taxonomy" id="1287682"/>
    <lineage>
        <taxon>Eukaryota</taxon>
        <taxon>Fungi</taxon>
        <taxon>Dikarya</taxon>
        <taxon>Ascomycota</taxon>
        <taxon>Pezizomycotina</taxon>
        <taxon>Eurotiomycetes</taxon>
        <taxon>Eurotiomycetidae</taxon>
        <taxon>Eurotiales</taxon>
        <taxon>Aspergillaceae</taxon>
        <taxon>Aspergillus</taxon>
        <taxon>Aspergillus subgen. Fumigati</taxon>
    </lineage>
</organism>
<proteinExistence type="predicted"/>
<dbReference type="Proteomes" id="UP000654922">
    <property type="component" value="Unassembled WGS sequence"/>
</dbReference>
<dbReference type="EMBL" id="JACBAE010000905">
    <property type="protein sequence ID" value="KAF7174488.1"/>
    <property type="molecule type" value="Genomic_DNA"/>
</dbReference>
<dbReference type="OrthoDB" id="10504528at2759"/>
<sequence>MAQWPALAAGDDSSIADHSFRFMVHCTDVIKFTQAHPGKSAKAPWVEGFAQQALTLVRKLLDSRIRDAAAGGHGTNGADAGAEQSIFPP</sequence>
<name>A0A8H6QK53_9EURO</name>
<evidence type="ECO:0000313" key="3">
    <source>
        <dbReference type="Proteomes" id="UP000654922"/>
    </source>
</evidence>
<dbReference type="AlphaFoldDB" id="A0A8H6QK53"/>
<gene>
    <name evidence="2" type="ORF">CNMCM5623_007538</name>
</gene>
<comment type="caution">
    <text evidence="2">The sequence shown here is derived from an EMBL/GenBank/DDBJ whole genome shotgun (WGS) entry which is preliminary data.</text>
</comment>
<evidence type="ECO:0000256" key="1">
    <source>
        <dbReference type="SAM" id="MobiDB-lite"/>
    </source>
</evidence>
<accession>A0A8H6QK53</accession>
<evidence type="ECO:0000313" key="2">
    <source>
        <dbReference type="EMBL" id="KAF7174488.1"/>
    </source>
</evidence>